<comment type="caution">
    <text evidence="2">The sequence shown here is derived from an EMBL/GenBank/DDBJ whole genome shotgun (WGS) entry which is preliminary data.</text>
</comment>
<dbReference type="PANTHER" id="PTHR43861">
    <property type="entry name" value="TRANS-ACONITATE 2-METHYLTRANSFERASE-RELATED"/>
    <property type="match status" value="1"/>
</dbReference>
<keyword evidence="3" id="KW-1185">Reference proteome</keyword>
<evidence type="ECO:0000313" key="3">
    <source>
        <dbReference type="Proteomes" id="UP000611629"/>
    </source>
</evidence>
<name>A0A974BHC0_SEDHY</name>
<proteinExistence type="predicted"/>
<dbReference type="GO" id="GO:0008757">
    <property type="term" value="F:S-adenosylmethionine-dependent methyltransferase activity"/>
    <property type="evidence" value="ECO:0007669"/>
    <property type="project" value="InterPro"/>
</dbReference>
<feature type="domain" description="Methyltransferase type 11" evidence="1">
    <location>
        <begin position="46"/>
        <end position="138"/>
    </location>
</feature>
<dbReference type="InterPro" id="IPR029063">
    <property type="entry name" value="SAM-dependent_MTases_sf"/>
</dbReference>
<reference evidence="2" key="1">
    <citation type="submission" date="2020-07" db="EMBL/GenBank/DDBJ databases">
        <title>Genomic analysis of a strain of Sedimentibacter Hydroxybenzoicus DSM7310.</title>
        <authorList>
            <person name="Ma S."/>
        </authorList>
    </citation>
    <scope>NUCLEOTIDE SEQUENCE</scope>
    <source>
        <strain evidence="2">DSM 7310</strain>
    </source>
</reference>
<accession>A0A974BHC0</accession>
<dbReference type="GO" id="GO:0032259">
    <property type="term" value="P:methylation"/>
    <property type="evidence" value="ECO:0007669"/>
    <property type="project" value="UniProtKB-KW"/>
</dbReference>
<dbReference type="Proteomes" id="UP000611629">
    <property type="component" value="Unassembled WGS sequence"/>
</dbReference>
<dbReference type="CDD" id="cd02440">
    <property type="entry name" value="AdoMet_MTases"/>
    <property type="match status" value="1"/>
</dbReference>
<dbReference type="EMBL" id="JACBNQ010000001">
    <property type="protein sequence ID" value="NYB72931.1"/>
    <property type="molecule type" value="Genomic_DNA"/>
</dbReference>
<dbReference type="InterPro" id="IPR013216">
    <property type="entry name" value="Methyltransf_11"/>
</dbReference>
<evidence type="ECO:0000313" key="2">
    <source>
        <dbReference type="EMBL" id="NYB72931.1"/>
    </source>
</evidence>
<organism evidence="2 3">
    <name type="scientific">Sedimentibacter hydroxybenzoicus DSM 7310</name>
    <dbReference type="NCBI Taxonomy" id="1123245"/>
    <lineage>
        <taxon>Bacteria</taxon>
        <taxon>Bacillati</taxon>
        <taxon>Bacillota</taxon>
        <taxon>Tissierellia</taxon>
        <taxon>Sedimentibacter</taxon>
    </lineage>
</organism>
<dbReference type="Gene3D" id="3.40.50.150">
    <property type="entry name" value="Vaccinia Virus protein VP39"/>
    <property type="match status" value="1"/>
</dbReference>
<keyword evidence="2" id="KW-0489">Methyltransferase</keyword>
<protein>
    <submittedName>
        <fullName evidence="2">Methyltransferase domain-containing protein</fullName>
    </submittedName>
</protein>
<dbReference type="AlphaFoldDB" id="A0A974BHC0"/>
<dbReference type="RefSeq" id="WP_179236601.1">
    <property type="nucleotide sequence ID" value="NZ_JACBNQ010000001.1"/>
</dbReference>
<dbReference type="Pfam" id="PF08241">
    <property type="entry name" value="Methyltransf_11"/>
    <property type="match status" value="1"/>
</dbReference>
<sequence length="229" mass="26676">MLDKVIQDWDKAAKLYSEFEAASKYAAFCREFITNYFFDIKNKNVLDAGCGNGEHTHILSQRGGHVVGCDGSVEMLKLAKFKYQSYRFDHVNLLNRIPYQNNEFDIVLCNLVLMDIDPVDNAISEFYRILKNDGTFFFSIVHPAFYQAVWERNEEGVALSKKVSGYITSKAVQQTFWGNTMHYHRPISYYFNKISDAGFSLKNMFEPKVYEEEKIPDIPLYLFAEFIKR</sequence>
<dbReference type="SUPFAM" id="SSF53335">
    <property type="entry name" value="S-adenosyl-L-methionine-dependent methyltransferases"/>
    <property type="match status" value="1"/>
</dbReference>
<keyword evidence="2" id="KW-0808">Transferase</keyword>
<evidence type="ECO:0000259" key="1">
    <source>
        <dbReference type="Pfam" id="PF08241"/>
    </source>
</evidence>
<dbReference type="PANTHER" id="PTHR43861:SF1">
    <property type="entry name" value="TRANS-ACONITATE 2-METHYLTRANSFERASE"/>
    <property type="match status" value="1"/>
</dbReference>
<gene>
    <name evidence="2" type="ORF">HZF24_02110</name>
</gene>